<dbReference type="AlphaFoldDB" id="I7LDV8"/>
<feature type="transmembrane region" description="Helical" evidence="2">
    <location>
        <begin position="125"/>
        <end position="144"/>
    </location>
</feature>
<dbReference type="Pfam" id="PF06570">
    <property type="entry name" value="DUF1129"/>
    <property type="match status" value="1"/>
</dbReference>
<feature type="region of interest" description="Disordered" evidence="1">
    <location>
        <begin position="1"/>
        <end position="36"/>
    </location>
</feature>
<sequence>MAEEKKNAKIDNQKQSKLKNQAERASQEEALKQTSPEELRGMLTNKNADYVFRLQKELEHQGKMTADAAYAKVADLLPEIVAAQRRGQPANSFYMASPKIKAQEILHPHVAPKATAFWQKAVDNILLMFVIFAAFYGVMGVFNTKYQTNQNGITVVVVISALVGALMTKYNDWVLPAKGQTKPSFWKMILISAAFIAILMVAIMVLTLPALSVINPVLPGIVYIILAVIAYGGRYWFRKQYHIVGSSFAGTSTIQDSENK</sequence>
<name>I7LDV8_9LACO</name>
<keyword evidence="2" id="KW-0812">Transmembrane</keyword>
<keyword evidence="6" id="KW-1185">Reference proteome</keyword>
<evidence type="ECO:0000313" key="6">
    <source>
        <dbReference type="Proteomes" id="UP000051521"/>
    </source>
</evidence>
<evidence type="ECO:0000313" key="4">
    <source>
        <dbReference type="EMBL" id="KRN14228.1"/>
    </source>
</evidence>
<dbReference type="InterPro" id="IPR009214">
    <property type="entry name" value="DUF1129"/>
</dbReference>
<reference evidence="3 5" key="1">
    <citation type="submission" date="2012-06" db="EMBL/GenBank/DDBJ databases">
        <title>Draft genome sequence of Lactobacillus gigeriorum CRBIP 24.85T, isolated from chicken crop.</title>
        <authorList>
            <person name="Cousin S."/>
            <person name="Ma L."/>
            <person name="Creno S."/>
            <person name="Clermont D."/>
            <person name="Loux V."/>
            <person name="Bizet C."/>
            <person name="Bouchier C."/>
        </authorList>
    </citation>
    <scope>NUCLEOTIDE SEQUENCE [LARGE SCALE GENOMIC DNA]</scope>
    <source>
        <strain evidence="5">CRBIP 24.85T</strain>
        <strain evidence="3">Type strain: CRBIP 24.85</strain>
    </source>
</reference>
<dbReference type="RefSeq" id="WP_008473952.1">
    <property type="nucleotide sequence ID" value="NZ_AYZO01000004.1"/>
</dbReference>
<keyword evidence="2" id="KW-1133">Transmembrane helix</keyword>
<accession>I7LDV8</accession>
<evidence type="ECO:0008006" key="7">
    <source>
        <dbReference type="Google" id="ProtNLM"/>
    </source>
</evidence>
<dbReference type="EMBL" id="AYZO01000004">
    <property type="protein sequence ID" value="KRN14228.1"/>
    <property type="molecule type" value="Genomic_DNA"/>
</dbReference>
<gene>
    <name evidence="3" type="ORF">BN52_09670</name>
    <name evidence="4" type="ORF">FC38_GL001307</name>
</gene>
<keyword evidence="2" id="KW-0472">Membrane</keyword>
<feature type="transmembrane region" description="Helical" evidence="2">
    <location>
        <begin position="189"/>
        <end position="211"/>
    </location>
</feature>
<evidence type="ECO:0000256" key="1">
    <source>
        <dbReference type="SAM" id="MobiDB-lite"/>
    </source>
</evidence>
<dbReference type="OrthoDB" id="2327103at2"/>
<evidence type="ECO:0000313" key="3">
    <source>
        <dbReference type="EMBL" id="CCI87661.1"/>
    </source>
</evidence>
<dbReference type="PATRIC" id="fig|1423751.3.peg.1350"/>
<evidence type="ECO:0000256" key="2">
    <source>
        <dbReference type="SAM" id="Phobius"/>
    </source>
</evidence>
<evidence type="ECO:0000313" key="5">
    <source>
        <dbReference type="Proteomes" id="UP000009326"/>
    </source>
</evidence>
<proteinExistence type="predicted"/>
<comment type="caution">
    <text evidence="3">The sequence shown here is derived from an EMBL/GenBank/DDBJ whole genome shotgun (WGS) entry which is preliminary data.</text>
</comment>
<reference evidence="4 6" key="2">
    <citation type="journal article" date="2015" name="Genome Announc.">
        <title>Expanding the biotechnology potential of lactobacilli through comparative genomics of 213 strains and associated genera.</title>
        <authorList>
            <person name="Sun Z."/>
            <person name="Harris H.M."/>
            <person name="McCann A."/>
            <person name="Guo C."/>
            <person name="Argimon S."/>
            <person name="Zhang W."/>
            <person name="Yang X."/>
            <person name="Jeffery I.B."/>
            <person name="Cooney J.C."/>
            <person name="Kagawa T.F."/>
            <person name="Liu W."/>
            <person name="Song Y."/>
            <person name="Salvetti E."/>
            <person name="Wrobel A."/>
            <person name="Rasinkangas P."/>
            <person name="Parkhill J."/>
            <person name="Rea M.C."/>
            <person name="O'Sullivan O."/>
            <person name="Ritari J."/>
            <person name="Douillard F.P."/>
            <person name="Paul Ross R."/>
            <person name="Yang R."/>
            <person name="Briner A.E."/>
            <person name="Felis G.E."/>
            <person name="de Vos W.M."/>
            <person name="Barrangou R."/>
            <person name="Klaenhammer T.R."/>
            <person name="Caufield P.W."/>
            <person name="Cui Y."/>
            <person name="Zhang H."/>
            <person name="O'Toole P.W."/>
        </authorList>
    </citation>
    <scope>NUCLEOTIDE SEQUENCE [LARGE SCALE GENOMIC DNA]</scope>
    <source>
        <strain evidence="4 6">DSM 23908</strain>
    </source>
</reference>
<organism evidence="3 5">
    <name type="scientific">Lactobacillus gigeriorum DSM 23908 = CRBIP 24.85</name>
    <dbReference type="NCBI Taxonomy" id="1423751"/>
    <lineage>
        <taxon>Bacteria</taxon>
        <taxon>Bacillati</taxon>
        <taxon>Bacillota</taxon>
        <taxon>Bacilli</taxon>
        <taxon>Lactobacillales</taxon>
        <taxon>Lactobacillaceae</taxon>
        <taxon>Lactobacillus</taxon>
    </lineage>
</organism>
<dbReference type="PIRSF" id="PIRSF033111">
    <property type="entry name" value="UCP033111"/>
    <property type="match status" value="1"/>
</dbReference>
<feature type="transmembrane region" description="Helical" evidence="2">
    <location>
        <begin position="217"/>
        <end position="237"/>
    </location>
</feature>
<feature type="transmembrane region" description="Helical" evidence="2">
    <location>
        <begin position="150"/>
        <end position="168"/>
    </location>
</feature>
<protein>
    <recommendedName>
        <fullName evidence="7">Membrane-bound protein</fullName>
    </recommendedName>
</protein>
<dbReference type="EMBL" id="CAKC01000086">
    <property type="protein sequence ID" value="CCI87661.1"/>
    <property type="molecule type" value="Genomic_DNA"/>
</dbReference>
<dbReference type="Proteomes" id="UP000051521">
    <property type="component" value="Unassembled WGS sequence"/>
</dbReference>
<dbReference type="Proteomes" id="UP000009326">
    <property type="component" value="Unassembled WGS sequence"/>
</dbReference>
<dbReference type="STRING" id="1423751.FC38_GL001307"/>